<name>A0A5N7DE58_9EURO</name>
<keyword evidence="2" id="KW-0808">Transferase</keyword>
<evidence type="ECO:0000259" key="1">
    <source>
        <dbReference type="Pfam" id="PF03417"/>
    </source>
</evidence>
<evidence type="ECO:0000313" key="3">
    <source>
        <dbReference type="Proteomes" id="UP000325579"/>
    </source>
</evidence>
<dbReference type="AlphaFoldDB" id="A0A5N7DE58"/>
<dbReference type="InterPro" id="IPR047801">
    <property type="entry name" value="Peptidase_C45"/>
</dbReference>
<accession>A0A5N7DE58</accession>
<gene>
    <name evidence="2" type="ORF">BDV37DRAFT_247447</name>
</gene>
<reference evidence="2 3" key="1">
    <citation type="submission" date="2019-04" db="EMBL/GenBank/DDBJ databases">
        <authorList>
            <consortium name="DOE Joint Genome Institute"/>
            <person name="Mondo S."/>
            <person name="Kjaerbolling I."/>
            <person name="Vesth T."/>
            <person name="Frisvad J.C."/>
            <person name="Nybo J.L."/>
            <person name="Theobald S."/>
            <person name="Kildgaard S."/>
            <person name="Isbrandt T."/>
            <person name="Kuo A."/>
            <person name="Sato A."/>
            <person name="Lyhne E.K."/>
            <person name="Kogle M.E."/>
            <person name="Wiebenga A."/>
            <person name="Kun R.S."/>
            <person name="Lubbers R.J."/>
            <person name="Makela M.R."/>
            <person name="Barry K."/>
            <person name="Chovatia M."/>
            <person name="Clum A."/>
            <person name="Daum C."/>
            <person name="Haridas S."/>
            <person name="He G."/>
            <person name="LaButti K."/>
            <person name="Lipzen A."/>
            <person name="Riley R."/>
            <person name="Salamov A."/>
            <person name="Simmons B.A."/>
            <person name="Magnuson J.K."/>
            <person name="Henrissat B."/>
            <person name="Mortensen U.H."/>
            <person name="Larsen T.O."/>
            <person name="Devries R.P."/>
            <person name="Grigoriev I.V."/>
            <person name="Machida M."/>
            <person name="Baker S.E."/>
            <person name="Andersen M.R."/>
            <person name="Cantor M.N."/>
            <person name="Hua S.X."/>
        </authorList>
    </citation>
    <scope>NUCLEOTIDE SEQUENCE [LARGE SCALE GENOMIC DNA]</scope>
    <source>
        <strain evidence="2 3">CBS 119388</strain>
    </source>
</reference>
<dbReference type="EMBL" id="ML736767">
    <property type="protein sequence ID" value="KAE8404475.1"/>
    <property type="molecule type" value="Genomic_DNA"/>
</dbReference>
<dbReference type="Gene3D" id="1.10.10.2120">
    <property type="match status" value="1"/>
</dbReference>
<dbReference type="GO" id="GO:0016740">
    <property type="term" value="F:transferase activity"/>
    <property type="evidence" value="ECO:0007669"/>
    <property type="project" value="UniProtKB-KW"/>
</dbReference>
<organism evidence="2 3">
    <name type="scientific">Aspergillus pseudonomiae</name>
    <dbReference type="NCBI Taxonomy" id="1506151"/>
    <lineage>
        <taxon>Eukaryota</taxon>
        <taxon>Fungi</taxon>
        <taxon>Dikarya</taxon>
        <taxon>Ascomycota</taxon>
        <taxon>Pezizomycotina</taxon>
        <taxon>Eurotiomycetes</taxon>
        <taxon>Eurotiomycetidae</taxon>
        <taxon>Eurotiales</taxon>
        <taxon>Aspergillaceae</taxon>
        <taxon>Aspergillus</taxon>
        <taxon>Aspergillus subgen. Circumdati</taxon>
    </lineage>
</organism>
<dbReference type="NCBIfam" id="NF040521">
    <property type="entry name" value="C45_proenzyme"/>
    <property type="match status" value="1"/>
</dbReference>
<dbReference type="InterPro" id="IPR047794">
    <property type="entry name" value="C45_proenzyme-like"/>
</dbReference>
<sequence length="389" mass="42656">MAGKHYTSRPKKNFRLSIDLDTLIMHTEAPELPKLVLRGTPKEIGLQHGYRLQQQIKSQIAIYEEMFEYTSKMDWPTVLQLAEEFRASLERKTPSLYAELQGIAEGAGVGILDIVALNCRSEISLGNFSDGCTSLSWKKNDNARILAQNWDWTSSIQKNLALMDIEISGKPRICMVAEAGIIGKIGFNSAGVGVGLNAIKARPCISSKVPIHVALRLCLESTSVESAIQTLSSLGGVASSQHILIADSTTSLGLELSPLGDVHIKEDEYGVITHTNHFIENKNVTEPSWIKGSPARLERAQQLVRELVNNGIQGDSITPSLLREQVFSDTCNAPQSICSQEDPSTHHTRRTSTLFNIVMNLDKQDLGAEVVVGQPGSGKESPVIKMPWM</sequence>
<dbReference type="GeneID" id="43666561"/>
<dbReference type="RefSeq" id="XP_031941794.1">
    <property type="nucleotide sequence ID" value="XM_032081870.1"/>
</dbReference>
<dbReference type="OrthoDB" id="189997at2759"/>
<dbReference type="PANTHER" id="PTHR34180">
    <property type="entry name" value="PEPTIDASE C45"/>
    <property type="match status" value="1"/>
</dbReference>
<dbReference type="Gene3D" id="3.60.60.10">
    <property type="entry name" value="Penicillin V Acylase, Chain A"/>
    <property type="match status" value="1"/>
</dbReference>
<protein>
    <submittedName>
        <fullName evidence="2">Acyl-coenzyme A:6-aminopenicillanic acid acyl-transferase-domain-containing protein</fullName>
    </submittedName>
</protein>
<evidence type="ECO:0000313" key="2">
    <source>
        <dbReference type="EMBL" id="KAE8404475.1"/>
    </source>
</evidence>
<proteinExistence type="predicted"/>
<dbReference type="PANTHER" id="PTHR34180:SF1">
    <property type="entry name" value="BETA-ALANYL-DOPAMINE_CARCININE HYDROLASE"/>
    <property type="match status" value="1"/>
</dbReference>
<feature type="domain" description="Peptidase C45 hydrolase" evidence="1">
    <location>
        <begin position="140"/>
        <end position="355"/>
    </location>
</feature>
<dbReference type="InterPro" id="IPR005079">
    <property type="entry name" value="Peptidase_C45_hydrolase"/>
</dbReference>
<dbReference type="Proteomes" id="UP000325579">
    <property type="component" value="Unassembled WGS sequence"/>
</dbReference>
<keyword evidence="3" id="KW-1185">Reference proteome</keyword>
<dbReference type="Pfam" id="PF03417">
    <property type="entry name" value="AAT"/>
    <property type="match status" value="1"/>
</dbReference>